<comment type="caution">
    <text evidence="1">The sequence shown here is derived from an EMBL/GenBank/DDBJ whole genome shotgun (WGS) entry which is preliminary data.</text>
</comment>
<dbReference type="Gene3D" id="1.10.287.1060">
    <property type="entry name" value="ESAT-6-like"/>
    <property type="match status" value="1"/>
</dbReference>
<sequence>MPNPNQPLRVNPDDLRMSANFMDMHGADIQSSHAAADASIEEHLSGWVGASALALQAKLLEWQGVTTHATGECTYHNGAFKKVATDFESMDEDKAVELMRTRNQIPT</sequence>
<gene>
    <name evidence="1" type="ORF">SAMEA2070301_02695</name>
</gene>
<reference evidence="1 2" key="1">
    <citation type="submission" date="2016-11" db="EMBL/GenBank/DDBJ databases">
        <authorList>
            <consortium name="Pathogen Informatics"/>
        </authorList>
    </citation>
    <scope>NUCLEOTIDE SEQUENCE [LARGE SCALE GENOMIC DNA]</scope>
    <source>
        <strain evidence="1 2">104</strain>
    </source>
</reference>
<dbReference type="Proteomes" id="UP000185210">
    <property type="component" value="Unassembled WGS sequence"/>
</dbReference>
<dbReference type="Pfam" id="PF06013">
    <property type="entry name" value="WXG100"/>
    <property type="match status" value="1"/>
</dbReference>
<organism evidence="1 2">
    <name type="scientific">Mycobacteroides abscessus subsp. abscessus</name>
    <dbReference type="NCBI Taxonomy" id="1185650"/>
    <lineage>
        <taxon>Bacteria</taxon>
        <taxon>Bacillati</taxon>
        <taxon>Actinomycetota</taxon>
        <taxon>Actinomycetes</taxon>
        <taxon>Mycobacteriales</taxon>
        <taxon>Mycobacteriaceae</taxon>
        <taxon>Mycobacteroides</taxon>
        <taxon>Mycobacteroides abscessus</taxon>
    </lineage>
</organism>
<protein>
    <submittedName>
        <fullName evidence="1">WXG100 family type VII secretion target</fullName>
    </submittedName>
</protein>
<evidence type="ECO:0000313" key="1">
    <source>
        <dbReference type="EMBL" id="SIB00785.1"/>
    </source>
</evidence>
<name>A0AB38CZB8_9MYCO</name>
<dbReference type="RefSeq" id="WP_074245838.1">
    <property type="nucleotide sequence ID" value="NZ_FRYS01000015.1"/>
</dbReference>
<dbReference type="EMBL" id="FSHM01000003">
    <property type="protein sequence ID" value="SIB00785.1"/>
    <property type="molecule type" value="Genomic_DNA"/>
</dbReference>
<dbReference type="InterPro" id="IPR010310">
    <property type="entry name" value="T7SS_ESAT-6-like"/>
</dbReference>
<proteinExistence type="predicted"/>
<dbReference type="InterPro" id="IPR036689">
    <property type="entry name" value="ESAT-6-like_sf"/>
</dbReference>
<dbReference type="SUPFAM" id="SSF140453">
    <property type="entry name" value="EsxAB dimer-like"/>
    <property type="match status" value="1"/>
</dbReference>
<evidence type="ECO:0000313" key="2">
    <source>
        <dbReference type="Proteomes" id="UP000185210"/>
    </source>
</evidence>
<accession>A0AB38CZB8</accession>
<dbReference type="AlphaFoldDB" id="A0AB38CZB8"/>